<evidence type="ECO:0000256" key="7">
    <source>
        <dbReference type="ARBA" id="ARBA00023224"/>
    </source>
</evidence>
<dbReference type="SMART" id="SM00275">
    <property type="entry name" value="G_alpha"/>
    <property type="match status" value="1"/>
</dbReference>
<name>A0A8C1DP92_CYPCA</name>
<dbReference type="GeneTree" id="ENSGT00940000155271"/>
<dbReference type="FunFam" id="3.40.50.300:FF:000720">
    <property type="entry name" value="Guanine nucleotide-binding protein G(k) subunit alpha"/>
    <property type="match status" value="1"/>
</dbReference>
<keyword evidence="12" id="KW-1185">Reference proteome</keyword>
<dbReference type="Proteomes" id="UP001108240">
    <property type="component" value="Unplaced"/>
</dbReference>
<dbReference type="InterPro" id="IPR001019">
    <property type="entry name" value="Gprotein_alpha_su"/>
</dbReference>
<evidence type="ECO:0008006" key="13">
    <source>
        <dbReference type="Google" id="ProtNLM"/>
    </source>
</evidence>
<evidence type="ECO:0000256" key="3">
    <source>
        <dbReference type="ARBA" id="ARBA00022741"/>
    </source>
</evidence>
<dbReference type="GO" id="GO:0046872">
    <property type="term" value="F:metal ion binding"/>
    <property type="evidence" value="ECO:0007669"/>
    <property type="project" value="UniProtKB-KW"/>
</dbReference>
<evidence type="ECO:0000313" key="11">
    <source>
        <dbReference type="Ensembl" id="ENSCCRP00000065466.2"/>
    </source>
</evidence>
<dbReference type="PRINTS" id="PR00318">
    <property type="entry name" value="GPROTEINA"/>
</dbReference>
<dbReference type="PROSITE" id="PS51882">
    <property type="entry name" value="G_ALPHA"/>
    <property type="match status" value="1"/>
</dbReference>
<feature type="binding site" evidence="8">
    <location>
        <position position="421"/>
    </location>
    <ligand>
        <name>GTP</name>
        <dbReference type="ChEBI" id="CHEBI:37565"/>
    </ligand>
</feature>
<keyword evidence="6" id="KW-0564">Palmitate</keyword>
<feature type="binding site" evidence="8">
    <location>
        <begin position="278"/>
        <end position="282"/>
    </location>
    <ligand>
        <name>GTP</name>
        <dbReference type="ChEBI" id="CHEBI:37565"/>
    </ligand>
</feature>
<sequence>MGCLGSSKTEDQRIDEKTQREANKKIEKQLQKERQAYKATHRLLLLGAGESGKSTIVKQMRILHVNGFNAEEKKQKIQDIRKNVKDAIVTIVSAMSTLIPPVPLANPEDQFRIDFIKSIAPLSDFDYTQEFFDHAKKLWDDEGVKACYERSNEYQLIDCAHYFLDRIDAVRQSDYTPTDQFRIDFIKSIAPLSDFDYTQEFFDHAKKLWDDEGVKACYERSNEYQLIDCAHYFLDRIDAVRQSDYTPTDQDLLRCRVLTSGIFETRFQVDKVNFHMFDVGGQRDERKKWIQCFNDVTAIIFVVASSSYNMVLREDNNTNRLREALALFRSIWNNRWLRTISVILFLNKQDMLAKKVLAGKYKIEDYFPEYASYTLPDKVTPEPGEDPRVTRAKYFIRDEFLRISIESGDDRHHCYPHFTCAVDTENIRRVFNDCRHIIQRMLLWQHEYL</sequence>
<dbReference type="SUPFAM" id="SSF47895">
    <property type="entry name" value="Transducin (alpha subunit), insertion domain"/>
    <property type="match status" value="2"/>
</dbReference>
<evidence type="ECO:0000256" key="2">
    <source>
        <dbReference type="ARBA" id="ARBA00022723"/>
    </source>
</evidence>
<proteinExistence type="inferred from homology"/>
<dbReference type="SUPFAM" id="SSF52540">
    <property type="entry name" value="P-loop containing nucleoside triphosphate hydrolases"/>
    <property type="match status" value="1"/>
</dbReference>
<dbReference type="InterPro" id="IPR027417">
    <property type="entry name" value="P-loop_NTPase"/>
</dbReference>
<dbReference type="Ensembl" id="ENSCCRT00000070941.2">
    <property type="protein sequence ID" value="ENSCCRP00000065466.2"/>
    <property type="gene ID" value="ENSCCRG00000032489.2"/>
</dbReference>
<dbReference type="GO" id="GO:0005834">
    <property type="term" value="C:heterotrimeric G-protein complex"/>
    <property type="evidence" value="ECO:0007669"/>
    <property type="project" value="TreeGrafter"/>
</dbReference>
<feature type="region of interest" description="Disordered" evidence="10">
    <location>
        <begin position="1"/>
        <end position="22"/>
    </location>
</feature>
<dbReference type="GO" id="GO:0003924">
    <property type="term" value="F:GTPase activity"/>
    <property type="evidence" value="ECO:0007669"/>
    <property type="project" value="InterPro"/>
</dbReference>
<dbReference type="Gene3D" id="1.10.400.10">
    <property type="entry name" value="GI Alpha 1, domain 2-like"/>
    <property type="match status" value="1"/>
</dbReference>
<dbReference type="FunFam" id="1.10.400.10:FF:000003">
    <property type="entry name" value="Guanine nucleotide-binding protein G(S) subunit alpha"/>
    <property type="match status" value="2"/>
</dbReference>
<organism evidence="11 12">
    <name type="scientific">Cyprinus carpio carpio</name>
    <dbReference type="NCBI Taxonomy" id="630221"/>
    <lineage>
        <taxon>Eukaryota</taxon>
        <taxon>Metazoa</taxon>
        <taxon>Chordata</taxon>
        <taxon>Craniata</taxon>
        <taxon>Vertebrata</taxon>
        <taxon>Euteleostomi</taxon>
        <taxon>Actinopterygii</taxon>
        <taxon>Neopterygii</taxon>
        <taxon>Teleostei</taxon>
        <taxon>Ostariophysi</taxon>
        <taxon>Cypriniformes</taxon>
        <taxon>Cyprinidae</taxon>
        <taxon>Cyprininae</taxon>
        <taxon>Cyprinus</taxon>
    </lineage>
</organism>
<evidence type="ECO:0000256" key="9">
    <source>
        <dbReference type="PIRSR" id="PIRSR601019-2"/>
    </source>
</evidence>
<dbReference type="GO" id="GO:0001664">
    <property type="term" value="F:G protein-coupled receptor binding"/>
    <property type="evidence" value="ECO:0007669"/>
    <property type="project" value="TreeGrafter"/>
</dbReference>
<evidence type="ECO:0000256" key="6">
    <source>
        <dbReference type="ARBA" id="ARBA00023139"/>
    </source>
</evidence>
<dbReference type="AlphaFoldDB" id="A0A8C1DP92"/>
<evidence type="ECO:0000256" key="10">
    <source>
        <dbReference type="SAM" id="MobiDB-lite"/>
    </source>
</evidence>
<dbReference type="GO" id="GO:0005525">
    <property type="term" value="F:GTP binding"/>
    <property type="evidence" value="ECO:0007669"/>
    <property type="project" value="UniProtKB-KW"/>
</dbReference>
<evidence type="ECO:0000256" key="4">
    <source>
        <dbReference type="ARBA" id="ARBA00022842"/>
    </source>
</evidence>
<keyword evidence="3 8" id="KW-0547">Nucleotide-binding</keyword>
<dbReference type="PANTHER" id="PTHR10218">
    <property type="entry name" value="GTP-BINDING PROTEIN ALPHA SUBUNIT"/>
    <property type="match status" value="1"/>
</dbReference>
<protein>
    <recommendedName>
        <fullName evidence="13">Guanine nucleotide-binding protein G(Olf) subunit alpha</fullName>
    </recommendedName>
</protein>
<dbReference type="FunFam" id="3.40.50.300:FF:006178">
    <property type="entry name" value="Guanine nucleotide-binding protein G(s) subunit alpha isoforms short"/>
    <property type="match status" value="1"/>
</dbReference>
<accession>A0A8C1DP92</accession>
<keyword evidence="5 8" id="KW-0342">GTP-binding</keyword>
<keyword evidence="7" id="KW-0807">Transducer</keyword>
<dbReference type="GO" id="GO:0007606">
    <property type="term" value="P:sensory perception of chemical stimulus"/>
    <property type="evidence" value="ECO:0007669"/>
    <property type="project" value="TreeGrafter"/>
</dbReference>
<dbReference type="PRINTS" id="PR00443">
    <property type="entry name" value="GPROTEINAS"/>
</dbReference>
<evidence type="ECO:0000256" key="5">
    <source>
        <dbReference type="ARBA" id="ARBA00023134"/>
    </source>
</evidence>
<feature type="binding site" evidence="9">
    <location>
        <position position="54"/>
    </location>
    <ligand>
        <name>Mg(2+)</name>
        <dbReference type="ChEBI" id="CHEBI:18420"/>
    </ligand>
</feature>
<dbReference type="GO" id="GO:0007191">
    <property type="term" value="P:adenylate cyclase-activating dopamine receptor signaling pathway"/>
    <property type="evidence" value="ECO:0007669"/>
    <property type="project" value="TreeGrafter"/>
</dbReference>
<dbReference type="GO" id="GO:0005737">
    <property type="term" value="C:cytoplasm"/>
    <property type="evidence" value="ECO:0007669"/>
    <property type="project" value="TreeGrafter"/>
</dbReference>
<keyword evidence="4 9" id="KW-0460">Magnesium</keyword>
<feature type="binding site" evidence="9">
    <location>
        <position position="259"/>
    </location>
    <ligand>
        <name>Mg(2+)</name>
        <dbReference type="ChEBI" id="CHEBI:18420"/>
    </ligand>
</feature>
<reference evidence="11" key="1">
    <citation type="submission" date="2025-08" db="UniProtKB">
        <authorList>
            <consortium name="Ensembl"/>
        </authorList>
    </citation>
    <scope>IDENTIFICATION</scope>
</reference>
<dbReference type="CDD" id="cd00066">
    <property type="entry name" value="G-alpha"/>
    <property type="match status" value="1"/>
</dbReference>
<dbReference type="Gene3D" id="3.40.50.300">
    <property type="entry name" value="P-loop containing nucleotide triphosphate hydrolases"/>
    <property type="match status" value="1"/>
</dbReference>
<dbReference type="PANTHER" id="PTHR10218:SF233">
    <property type="entry name" value="GUANINE NUCLEOTIDE-BINDING PROTEIN G(OLF) SUBUNIT ALPHA"/>
    <property type="match status" value="1"/>
</dbReference>
<keyword evidence="2 9" id="KW-0479">Metal-binding</keyword>
<dbReference type="InterPro" id="IPR011025">
    <property type="entry name" value="GproteinA_insert"/>
</dbReference>
<dbReference type="Pfam" id="PF00503">
    <property type="entry name" value="G-alpha"/>
    <property type="match status" value="2"/>
</dbReference>
<dbReference type="InterPro" id="IPR000367">
    <property type="entry name" value="Gprotein_alpha_S"/>
</dbReference>
<evidence type="ECO:0000256" key="1">
    <source>
        <dbReference type="ARBA" id="ARBA00007172"/>
    </source>
</evidence>
<evidence type="ECO:0000256" key="8">
    <source>
        <dbReference type="PIRSR" id="PIRSR601019-1"/>
    </source>
</evidence>
<keyword evidence="6" id="KW-0449">Lipoprotein</keyword>
<reference evidence="11" key="2">
    <citation type="submission" date="2025-09" db="UniProtKB">
        <authorList>
            <consortium name="Ensembl"/>
        </authorList>
    </citation>
    <scope>IDENTIFICATION</scope>
</reference>
<feature type="binding site" evidence="8">
    <location>
        <begin position="347"/>
        <end position="350"/>
    </location>
    <ligand>
        <name>GTP</name>
        <dbReference type="ChEBI" id="CHEBI:37565"/>
    </ligand>
</feature>
<feature type="binding site" evidence="8">
    <location>
        <begin position="50"/>
        <end position="55"/>
    </location>
    <ligand>
        <name>GTP</name>
        <dbReference type="ChEBI" id="CHEBI:37565"/>
    </ligand>
</feature>
<feature type="compositionally biased region" description="Basic and acidic residues" evidence="10">
    <location>
        <begin position="8"/>
        <end position="22"/>
    </location>
</feature>
<comment type="similarity">
    <text evidence="1">Belongs to the G-alpha family. G(s) subfamily.</text>
</comment>
<evidence type="ECO:0000313" key="12">
    <source>
        <dbReference type="Proteomes" id="UP001108240"/>
    </source>
</evidence>
<dbReference type="GO" id="GO:0031683">
    <property type="term" value="F:G-protein beta/gamma-subunit complex binding"/>
    <property type="evidence" value="ECO:0007669"/>
    <property type="project" value="InterPro"/>
</dbReference>
<feature type="binding site" evidence="8">
    <location>
        <begin position="253"/>
        <end position="259"/>
    </location>
    <ligand>
        <name>GTP</name>
        <dbReference type="ChEBI" id="CHEBI:37565"/>
    </ligand>
</feature>